<reference evidence="2 3" key="1">
    <citation type="journal article" date="2018" name="Plant J.">
        <title>Genome sequences of Chlorella sorokiniana UTEX 1602 and Micractinium conductrix SAG 241.80: implications to maltose excretion by a green alga.</title>
        <authorList>
            <person name="Arriola M.B."/>
            <person name="Velmurugan N."/>
            <person name="Zhang Y."/>
            <person name="Plunkett M.H."/>
            <person name="Hondzo H."/>
            <person name="Barney B.M."/>
        </authorList>
    </citation>
    <scope>NUCLEOTIDE SEQUENCE [LARGE SCALE GENOMIC DNA]</scope>
    <source>
        <strain evidence="2 3">SAG 241.80</strain>
    </source>
</reference>
<gene>
    <name evidence="2" type="ORF">C2E20_8349</name>
</gene>
<keyword evidence="2" id="KW-0255">Endonuclease</keyword>
<dbReference type="PANTHER" id="PTHR34776">
    <property type="entry name" value="F17F16.3 PROTEIN"/>
    <property type="match status" value="1"/>
</dbReference>
<sequence length="363" mass="38416">MAAHEAVAEGLQEPPEGLPEGGEPVKNARAASPAAEEEGGAPATGEPTGKKARRAASAGGAEGGEAPKAAAGGGEEAAAAASGVAGAEDAAAPAKAGEADVIEEGRIQFFYRPKVEKQEVGGLGDVQRFFMLLRPERPGAKARLCVVGKKRLPSARRHERFFGFVEAVSEDAETLLEGLGEQSYETKTRGTRHVGAARAVGQGTYGIVSHKDHVNLVYKLEVPAEPGEAQLEFTIGTMGSFVFAVKNPAGRGPADPGLEEKAEYSEEKQQQFQGYSWIPVHDPQLLEYERCEFLLIGAAEDEGVIQELGEAKQEQVAEASRRHTKSACGAESDEECLLERMKEEVQADKLGLVTEPAETGQLV</sequence>
<proteinExistence type="predicted"/>
<accession>A0A2P6V1X2</accession>
<keyword evidence="2" id="KW-0378">Hydrolase</keyword>
<dbReference type="EMBL" id="LHPF02000043">
    <property type="protein sequence ID" value="PSC68044.1"/>
    <property type="molecule type" value="Genomic_DNA"/>
</dbReference>
<feature type="region of interest" description="Disordered" evidence="1">
    <location>
        <begin position="1"/>
        <end position="74"/>
    </location>
</feature>
<keyword evidence="2" id="KW-0540">Nuclease</keyword>
<comment type="caution">
    <text evidence="2">The sequence shown here is derived from an EMBL/GenBank/DDBJ whole genome shotgun (WGS) entry which is preliminary data.</text>
</comment>
<dbReference type="OrthoDB" id="1028014at2759"/>
<dbReference type="AlphaFoldDB" id="A0A2P6V1X2"/>
<protein>
    <submittedName>
        <fullName evidence="2">Apurinic endonuclease-redox</fullName>
    </submittedName>
</protein>
<dbReference type="PANTHER" id="PTHR34776:SF1">
    <property type="entry name" value="F17F16.3 PROTEIN"/>
    <property type="match status" value="1"/>
</dbReference>
<organism evidence="2 3">
    <name type="scientific">Micractinium conductrix</name>
    <dbReference type="NCBI Taxonomy" id="554055"/>
    <lineage>
        <taxon>Eukaryota</taxon>
        <taxon>Viridiplantae</taxon>
        <taxon>Chlorophyta</taxon>
        <taxon>core chlorophytes</taxon>
        <taxon>Trebouxiophyceae</taxon>
        <taxon>Chlorellales</taxon>
        <taxon>Chlorellaceae</taxon>
        <taxon>Chlorella clade</taxon>
        <taxon>Micractinium</taxon>
    </lineage>
</organism>
<feature type="compositionally biased region" description="Low complexity" evidence="1">
    <location>
        <begin position="55"/>
        <end position="74"/>
    </location>
</feature>
<evidence type="ECO:0000313" key="2">
    <source>
        <dbReference type="EMBL" id="PSC68044.1"/>
    </source>
</evidence>
<keyword evidence="3" id="KW-1185">Reference proteome</keyword>
<name>A0A2P6V1X2_9CHLO</name>
<dbReference type="Proteomes" id="UP000239649">
    <property type="component" value="Unassembled WGS sequence"/>
</dbReference>
<evidence type="ECO:0000256" key="1">
    <source>
        <dbReference type="SAM" id="MobiDB-lite"/>
    </source>
</evidence>
<dbReference type="GO" id="GO:0004519">
    <property type="term" value="F:endonuclease activity"/>
    <property type="evidence" value="ECO:0007669"/>
    <property type="project" value="UniProtKB-KW"/>
</dbReference>
<dbReference type="STRING" id="554055.A0A2P6V1X2"/>
<evidence type="ECO:0000313" key="3">
    <source>
        <dbReference type="Proteomes" id="UP000239649"/>
    </source>
</evidence>